<evidence type="ECO:0000256" key="8">
    <source>
        <dbReference type="RuleBase" id="RU000461"/>
    </source>
</evidence>
<dbReference type="PRINTS" id="PR00385">
    <property type="entry name" value="P450"/>
</dbReference>
<dbReference type="GO" id="GO:0016705">
    <property type="term" value="F:oxidoreductase activity, acting on paired donors, with incorporation or reduction of molecular oxygen"/>
    <property type="evidence" value="ECO:0007669"/>
    <property type="project" value="InterPro"/>
</dbReference>
<keyword evidence="3 7" id="KW-0479">Metal-binding</keyword>
<dbReference type="RefSeq" id="WP_151672376.1">
    <property type="nucleotide sequence ID" value="NZ_BKCG01000001.1"/>
</dbReference>
<gene>
    <name evidence="9" type="ORF">ULMA_04000</name>
</gene>
<dbReference type="EMBL" id="BKCG01000001">
    <property type="protein sequence ID" value="GER58292.1"/>
    <property type="molecule type" value="Genomic_DNA"/>
</dbReference>
<name>A0A5J4IVJ2_9FLAO</name>
<dbReference type="AlphaFoldDB" id="A0A5J4IVJ2"/>
<evidence type="ECO:0000256" key="2">
    <source>
        <dbReference type="ARBA" id="ARBA00022617"/>
    </source>
</evidence>
<dbReference type="Gene3D" id="1.10.630.10">
    <property type="entry name" value="Cytochrome P450"/>
    <property type="match status" value="1"/>
</dbReference>
<dbReference type="GO" id="GO:0005506">
    <property type="term" value="F:iron ion binding"/>
    <property type="evidence" value="ECO:0007669"/>
    <property type="project" value="InterPro"/>
</dbReference>
<dbReference type="InterPro" id="IPR017972">
    <property type="entry name" value="Cyt_P450_CS"/>
</dbReference>
<dbReference type="InterPro" id="IPR001128">
    <property type="entry name" value="Cyt_P450"/>
</dbReference>
<dbReference type="OrthoDB" id="9764248at2"/>
<keyword evidence="5 7" id="KW-0408">Iron</keyword>
<comment type="similarity">
    <text evidence="1 8">Belongs to the cytochrome P450 family.</text>
</comment>
<evidence type="ECO:0000313" key="9">
    <source>
        <dbReference type="EMBL" id="GER58292.1"/>
    </source>
</evidence>
<protein>
    <submittedName>
        <fullName evidence="9">Cytochrome P450</fullName>
    </submittedName>
</protein>
<evidence type="ECO:0000256" key="1">
    <source>
        <dbReference type="ARBA" id="ARBA00010617"/>
    </source>
</evidence>
<dbReference type="InterPro" id="IPR002401">
    <property type="entry name" value="Cyt_P450_E_grp-I"/>
</dbReference>
<comment type="cofactor">
    <cofactor evidence="7">
        <name>heme</name>
        <dbReference type="ChEBI" id="CHEBI:30413"/>
    </cofactor>
</comment>
<dbReference type="Pfam" id="PF00067">
    <property type="entry name" value="p450"/>
    <property type="match status" value="1"/>
</dbReference>
<keyword evidence="2 7" id="KW-0349">Heme</keyword>
<evidence type="ECO:0000256" key="5">
    <source>
        <dbReference type="ARBA" id="ARBA00023004"/>
    </source>
</evidence>
<evidence type="ECO:0000313" key="10">
    <source>
        <dbReference type="Proteomes" id="UP000326509"/>
    </source>
</evidence>
<dbReference type="GO" id="GO:0020037">
    <property type="term" value="F:heme binding"/>
    <property type="evidence" value="ECO:0007669"/>
    <property type="project" value="InterPro"/>
</dbReference>
<organism evidence="9 10">
    <name type="scientific">Patiriisocius marinus</name>
    <dbReference type="NCBI Taxonomy" id="1397112"/>
    <lineage>
        <taxon>Bacteria</taxon>
        <taxon>Pseudomonadati</taxon>
        <taxon>Bacteroidota</taxon>
        <taxon>Flavobacteriia</taxon>
        <taxon>Flavobacteriales</taxon>
        <taxon>Flavobacteriaceae</taxon>
        <taxon>Patiriisocius</taxon>
    </lineage>
</organism>
<evidence type="ECO:0000256" key="4">
    <source>
        <dbReference type="ARBA" id="ARBA00023002"/>
    </source>
</evidence>
<evidence type="ECO:0000256" key="3">
    <source>
        <dbReference type="ARBA" id="ARBA00022723"/>
    </source>
</evidence>
<evidence type="ECO:0000256" key="7">
    <source>
        <dbReference type="PIRSR" id="PIRSR602401-1"/>
    </source>
</evidence>
<dbReference type="PRINTS" id="PR00463">
    <property type="entry name" value="EP450I"/>
</dbReference>
<dbReference type="InterPro" id="IPR036396">
    <property type="entry name" value="Cyt_P450_sf"/>
</dbReference>
<dbReference type="PROSITE" id="PS00086">
    <property type="entry name" value="CYTOCHROME_P450"/>
    <property type="match status" value="1"/>
</dbReference>
<dbReference type="PANTHER" id="PTHR24291:SF50">
    <property type="entry name" value="BIFUNCTIONAL ALBAFLAVENONE MONOOXYGENASE_TERPENE SYNTHASE"/>
    <property type="match status" value="1"/>
</dbReference>
<proteinExistence type="inferred from homology"/>
<keyword evidence="10" id="KW-1185">Reference proteome</keyword>
<sequence length="446" mass="51446">MTKITSNIPEVSLLKFLKHSVDILKNPLPFHRQNFEEKGDTFQLNISFNDSVVFSRDAGFLQYALQKNQRNYTKSPIQTVEVAKYIGKGLLTSEGELWQRQRKLIQPAFHKKQLALLMDKIQDAITSEILKIKPNVPFDVFPLFNDLAFQTVAKALFSGAITDTQVSELQDITENGQKMLVRELRQPYLNWYFKLTGKIEAAIDRSKEGRDIVLKLINNRRESSIKEYDLLDMLLDARYDDGEAMEDEQLIDEILILFTAGHETTSNALSFTTQLIAKNPKIQEIILSEINSAKSIADGDLMIFLKESPYTKNVIEEAMRMFPPAYFIDRVNKEDDEFNGMKIPKGTSLLFSVIEIQNDKRFWDNPEKFDPTRFSRMQAKEYSGHYFPFGAGPRMCIGNNFAMYEMVLAITTLLENFRIKEKTTPIKITPLITLKPKDAFLEFEKR</sequence>
<evidence type="ECO:0000256" key="6">
    <source>
        <dbReference type="ARBA" id="ARBA00023033"/>
    </source>
</evidence>
<accession>A0A5J4IVJ2</accession>
<feature type="binding site" description="axial binding residue" evidence="7">
    <location>
        <position position="396"/>
    </location>
    <ligand>
        <name>heme</name>
        <dbReference type="ChEBI" id="CHEBI:30413"/>
    </ligand>
    <ligandPart>
        <name>Fe</name>
        <dbReference type="ChEBI" id="CHEBI:18248"/>
    </ligandPart>
</feature>
<reference evidence="9 10" key="1">
    <citation type="submission" date="2019-08" db="EMBL/GenBank/DDBJ databases">
        <title>Draft genome sequence of Ulvibacter marinus type strain NBRC 109484.</title>
        <authorList>
            <person name="Kawano K."/>
            <person name="Ushijima N."/>
            <person name="Kihara M."/>
            <person name="Itoh H."/>
        </authorList>
    </citation>
    <scope>NUCLEOTIDE SEQUENCE [LARGE SCALE GENOMIC DNA]</scope>
    <source>
        <strain evidence="9 10">NBRC 109484</strain>
    </source>
</reference>
<dbReference type="Proteomes" id="UP000326509">
    <property type="component" value="Unassembled WGS sequence"/>
</dbReference>
<dbReference type="InterPro" id="IPR050196">
    <property type="entry name" value="Cytochrome_P450_Monoox"/>
</dbReference>
<keyword evidence="4 8" id="KW-0560">Oxidoreductase</keyword>
<keyword evidence="6 8" id="KW-0503">Monooxygenase</keyword>
<dbReference type="PANTHER" id="PTHR24291">
    <property type="entry name" value="CYTOCHROME P450 FAMILY 4"/>
    <property type="match status" value="1"/>
</dbReference>
<dbReference type="SUPFAM" id="SSF48264">
    <property type="entry name" value="Cytochrome P450"/>
    <property type="match status" value="1"/>
</dbReference>
<dbReference type="GO" id="GO:0004497">
    <property type="term" value="F:monooxygenase activity"/>
    <property type="evidence" value="ECO:0007669"/>
    <property type="project" value="UniProtKB-KW"/>
</dbReference>
<comment type="caution">
    <text evidence="9">The sequence shown here is derived from an EMBL/GenBank/DDBJ whole genome shotgun (WGS) entry which is preliminary data.</text>
</comment>